<proteinExistence type="predicted"/>
<sequence>MMLLLLLTLDVNFQILRDDSLNPVVRVVYTVNYNELTFISMDSAYISKYRVSLVVFNGKRQVGGVSKVRKFSVDKYETTISAEKTDTGEIQFAFKEKGKFRAIFELWDLNSLRHWSKEKKFDVKDVKNLTLGQINWNRSVSKIFSIDDTISLSLNIFNPRGDSVVLLFTVKNPSGSEFIKEEEFIGKSRFFTYNIDIPASRFSEGEYFADLMIKGYPSGKKSKKSIDFKVQKPFFESRRFIERAREMAYIAKKSFIDSLIKADPDERKKLWERFWNEKDPTPGTEKNEFLEEYYRRVDFANQHFRSPFSPGWRTDRGRVYIKLGPPDSIERHPFDIDSKAYEVWYYYTLGYRLIFVDEYNLGDYTLVNPPREDL</sequence>
<feature type="domain" description="GWxTD" evidence="1">
    <location>
        <begin position="221"/>
        <end position="347"/>
    </location>
</feature>
<name>A0A7C0VCH6_UNCW3</name>
<dbReference type="EMBL" id="DQWE01000214">
    <property type="protein sequence ID" value="HDI83028.1"/>
    <property type="molecule type" value="Genomic_DNA"/>
</dbReference>
<dbReference type="Pfam" id="PF20094">
    <property type="entry name" value="GWxTD_dom"/>
    <property type="match status" value="1"/>
</dbReference>
<evidence type="ECO:0000259" key="1">
    <source>
        <dbReference type="Pfam" id="PF20094"/>
    </source>
</evidence>
<gene>
    <name evidence="2" type="ORF">ENF18_04470</name>
</gene>
<dbReference type="AlphaFoldDB" id="A0A7C0VCH6"/>
<protein>
    <submittedName>
        <fullName evidence="2">GWxTD domain-containing protein</fullName>
    </submittedName>
</protein>
<accession>A0A7C0VCH6</accession>
<reference evidence="2" key="1">
    <citation type="journal article" date="2020" name="mSystems">
        <title>Genome- and Community-Level Interaction Insights into Carbon Utilization and Element Cycling Functions of Hydrothermarchaeota in Hydrothermal Sediment.</title>
        <authorList>
            <person name="Zhou Z."/>
            <person name="Liu Y."/>
            <person name="Xu W."/>
            <person name="Pan J."/>
            <person name="Luo Z.H."/>
            <person name="Li M."/>
        </authorList>
    </citation>
    <scope>NUCLEOTIDE SEQUENCE [LARGE SCALE GENOMIC DNA]</scope>
    <source>
        <strain evidence="2">HyVt-102</strain>
    </source>
</reference>
<dbReference type="InterPro" id="IPR030959">
    <property type="entry name" value="GWxTD_dom"/>
</dbReference>
<comment type="caution">
    <text evidence="2">The sequence shown here is derived from an EMBL/GenBank/DDBJ whole genome shotgun (WGS) entry which is preliminary data.</text>
</comment>
<dbReference type="NCBIfam" id="TIGR04514">
    <property type="entry name" value="GWxTD_dom"/>
    <property type="match status" value="1"/>
</dbReference>
<organism evidence="2">
    <name type="scientific">candidate division WOR-3 bacterium</name>
    <dbReference type="NCBI Taxonomy" id="2052148"/>
    <lineage>
        <taxon>Bacteria</taxon>
        <taxon>Bacteria division WOR-3</taxon>
    </lineage>
</organism>
<evidence type="ECO:0000313" key="2">
    <source>
        <dbReference type="EMBL" id="HDI83028.1"/>
    </source>
</evidence>
<dbReference type="Proteomes" id="UP000885847">
    <property type="component" value="Unassembled WGS sequence"/>
</dbReference>